<evidence type="ECO:0000313" key="3">
    <source>
        <dbReference type="Proteomes" id="UP000179324"/>
    </source>
</evidence>
<keyword evidence="1" id="KW-0472">Membrane</keyword>
<feature type="transmembrane region" description="Helical" evidence="1">
    <location>
        <begin position="150"/>
        <end position="169"/>
    </location>
</feature>
<dbReference type="Proteomes" id="UP000179324">
    <property type="component" value="Unassembled WGS sequence"/>
</dbReference>
<evidence type="ECO:0000256" key="1">
    <source>
        <dbReference type="SAM" id="Phobius"/>
    </source>
</evidence>
<protein>
    <recommendedName>
        <fullName evidence="4">Cohesin domain-containing protein</fullName>
    </recommendedName>
</protein>
<accession>A0A1F6BPD9</accession>
<dbReference type="EMBL" id="MFKI01000024">
    <property type="protein sequence ID" value="OGG38785.1"/>
    <property type="molecule type" value="Genomic_DNA"/>
</dbReference>
<evidence type="ECO:0008006" key="4">
    <source>
        <dbReference type="Google" id="ProtNLM"/>
    </source>
</evidence>
<keyword evidence="1" id="KW-0812">Transmembrane</keyword>
<gene>
    <name evidence="2" type="ORF">A2127_01350</name>
</gene>
<keyword evidence="1" id="KW-1133">Transmembrane helix</keyword>
<proteinExistence type="predicted"/>
<name>A0A1F6BPD9_9BACT</name>
<sequence length="181" mass="19118">MELTYPADLLRVNSFTFGTSWMPVSQPGYDSIDNINGILVKTAGYPGGIASQATFGTISFFARKTGTGIIKLGSNSLALDATNQNLLALGNVQTSFSIAAAPVSAPVEEPVTEEPTTEVQAPEENVVTAEIPQTNFLADLSVAWGGTGQLTLVTVITGLCLIALIVIGSKEWKAMQKRKKI</sequence>
<reference evidence="2 3" key="1">
    <citation type="journal article" date="2016" name="Nat. Commun.">
        <title>Thousands of microbial genomes shed light on interconnected biogeochemical processes in an aquifer system.</title>
        <authorList>
            <person name="Anantharaman K."/>
            <person name="Brown C.T."/>
            <person name="Hug L.A."/>
            <person name="Sharon I."/>
            <person name="Castelle C.J."/>
            <person name="Probst A.J."/>
            <person name="Thomas B.C."/>
            <person name="Singh A."/>
            <person name="Wilkins M.J."/>
            <person name="Karaoz U."/>
            <person name="Brodie E.L."/>
            <person name="Williams K.H."/>
            <person name="Hubbard S.S."/>
            <person name="Banfield J.F."/>
        </authorList>
    </citation>
    <scope>NUCLEOTIDE SEQUENCE [LARGE SCALE GENOMIC DNA]</scope>
</reference>
<comment type="caution">
    <text evidence="2">The sequence shown here is derived from an EMBL/GenBank/DDBJ whole genome shotgun (WGS) entry which is preliminary data.</text>
</comment>
<organism evidence="2 3">
    <name type="scientific">Candidatus Jorgensenbacteria bacterium GWC1_48_12</name>
    <dbReference type="NCBI Taxonomy" id="1798469"/>
    <lineage>
        <taxon>Bacteria</taxon>
        <taxon>Candidatus Joergenseniibacteriota</taxon>
    </lineage>
</organism>
<evidence type="ECO:0000313" key="2">
    <source>
        <dbReference type="EMBL" id="OGG38785.1"/>
    </source>
</evidence>
<dbReference type="AlphaFoldDB" id="A0A1F6BPD9"/>